<reference evidence="2" key="1">
    <citation type="journal article" date="2019" name="Sci. Rep.">
        <title>Draft genome of Tanacetum cinerariifolium, the natural source of mosquito coil.</title>
        <authorList>
            <person name="Yamashiro T."/>
            <person name="Shiraishi A."/>
            <person name="Satake H."/>
            <person name="Nakayama K."/>
        </authorList>
    </citation>
    <scope>NUCLEOTIDE SEQUENCE</scope>
</reference>
<dbReference type="EMBL" id="BKCJ010977426">
    <property type="protein sequence ID" value="GFC58406.1"/>
    <property type="molecule type" value="Genomic_DNA"/>
</dbReference>
<organism evidence="2">
    <name type="scientific">Tanacetum cinerariifolium</name>
    <name type="common">Dalmatian daisy</name>
    <name type="synonym">Chrysanthemum cinerariifolium</name>
    <dbReference type="NCBI Taxonomy" id="118510"/>
    <lineage>
        <taxon>Eukaryota</taxon>
        <taxon>Viridiplantae</taxon>
        <taxon>Streptophyta</taxon>
        <taxon>Embryophyta</taxon>
        <taxon>Tracheophyta</taxon>
        <taxon>Spermatophyta</taxon>
        <taxon>Magnoliopsida</taxon>
        <taxon>eudicotyledons</taxon>
        <taxon>Gunneridae</taxon>
        <taxon>Pentapetalae</taxon>
        <taxon>asterids</taxon>
        <taxon>campanulids</taxon>
        <taxon>Asterales</taxon>
        <taxon>Asteraceae</taxon>
        <taxon>Asteroideae</taxon>
        <taxon>Anthemideae</taxon>
        <taxon>Anthemidinae</taxon>
        <taxon>Tanacetum</taxon>
    </lineage>
</organism>
<evidence type="ECO:0008006" key="3">
    <source>
        <dbReference type="Google" id="ProtNLM"/>
    </source>
</evidence>
<feature type="non-terminal residue" evidence="2">
    <location>
        <position position="156"/>
    </location>
</feature>
<name>A0A699PYG2_TANCI</name>
<dbReference type="AlphaFoldDB" id="A0A699PYG2"/>
<feature type="compositionally biased region" description="Basic residues" evidence="1">
    <location>
        <begin position="146"/>
        <end position="156"/>
    </location>
</feature>
<sequence>MQSQRWTDINAGIQQHLQKLYNTNKASLKAAHWVINLETGTYDMESSSTREYPSLIHTFFVTHTVGGVFVRDEDRALYNEMLRLQRLGFNTETGVPYTEEEIMAIVRKGKQWRHLPGVGRVLSGHATGGCPPPPQSIVDPADVEKLKKRNKRLTKQ</sequence>
<proteinExistence type="predicted"/>
<accession>A0A699PYG2</accession>
<evidence type="ECO:0000313" key="2">
    <source>
        <dbReference type="EMBL" id="GFC58406.1"/>
    </source>
</evidence>
<gene>
    <name evidence="2" type="ORF">Tci_830376</name>
</gene>
<comment type="caution">
    <text evidence="2">The sequence shown here is derived from an EMBL/GenBank/DDBJ whole genome shotgun (WGS) entry which is preliminary data.</text>
</comment>
<protein>
    <recommendedName>
        <fullName evidence="3">F-box domain, leucine-rich repeat domain, L domain-like protein</fullName>
    </recommendedName>
</protein>
<feature type="region of interest" description="Disordered" evidence="1">
    <location>
        <begin position="124"/>
        <end position="156"/>
    </location>
</feature>
<evidence type="ECO:0000256" key="1">
    <source>
        <dbReference type="SAM" id="MobiDB-lite"/>
    </source>
</evidence>